<organism evidence="17 18">
    <name type="scientific">Crassostrea virginica</name>
    <name type="common">Eastern oyster</name>
    <dbReference type="NCBI Taxonomy" id="6565"/>
    <lineage>
        <taxon>Eukaryota</taxon>
        <taxon>Metazoa</taxon>
        <taxon>Spiralia</taxon>
        <taxon>Lophotrochozoa</taxon>
        <taxon>Mollusca</taxon>
        <taxon>Bivalvia</taxon>
        <taxon>Autobranchia</taxon>
        <taxon>Pteriomorphia</taxon>
        <taxon>Ostreida</taxon>
        <taxon>Ostreoidea</taxon>
        <taxon>Ostreidae</taxon>
        <taxon>Crassostrea</taxon>
    </lineage>
</organism>
<evidence type="ECO:0000256" key="10">
    <source>
        <dbReference type="ARBA" id="ARBA00022918"/>
    </source>
</evidence>
<dbReference type="GO" id="GO:0007004">
    <property type="term" value="P:telomere maintenance via telomerase"/>
    <property type="evidence" value="ECO:0007669"/>
    <property type="project" value="TreeGrafter"/>
</dbReference>
<dbReference type="GeneID" id="111125755"/>
<dbReference type="GO" id="GO:0000781">
    <property type="term" value="C:chromosome, telomeric region"/>
    <property type="evidence" value="ECO:0007669"/>
    <property type="project" value="UniProtKB-SubCell"/>
</dbReference>
<dbReference type="PANTHER" id="PTHR12066:SF0">
    <property type="entry name" value="TELOMERASE REVERSE TRANSCRIPTASE"/>
    <property type="match status" value="1"/>
</dbReference>
<keyword evidence="10 14" id="KW-0695">RNA-directed DNA polymerase</keyword>
<keyword evidence="7 14" id="KW-0479">Metal-binding</keyword>
<evidence type="ECO:0000256" key="11">
    <source>
        <dbReference type="ARBA" id="ARBA00023242"/>
    </source>
</evidence>
<dbReference type="EC" id="2.7.7.49" evidence="2 14"/>
<gene>
    <name evidence="18" type="primary">LOC111125755</name>
</gene>
<dbReference type="GO" id="GO:0003720">
    <property type="term" value="F:telomerase activity"/>
    <property type="evidence" value="ECO:0007669"/>
    <property type="project" value="InterPro"/>
</dbReference>
<accession>A0A8B8DF21</accession>
<keyword evidence="5 14" id="KW-0808">Transferase</keyword>
<comment type="subcellular location">
    <subcellularLocation>
        <location evidence="14">Nucleus</location>
    </subcellularLocation>
    <subcellularLocation>
        <location evidence="14">Chromosome</location>
        <location evidence="14">Telomere</location>
    </subcellularLocation>
</comment>
<dbReference type="Pfam" id="PF12009">
    <property type="entry name" value="Telomerase_RBD"/>
    <property type="match status" value="1"/>
</dbReference>
<dbReference type="PANTHER" id="PTHR12066">
    <property type="entry name" value="TELOMERASE REVERSE TRANSCRIPTASE"/>
    <property type="match status" value="1"/>
</dbReference>
<dbReference type="InterPro" id="IPR021891">
    <property type="entry name" value="Telomerase_RBD"/>
</dbReference>
<dbReference type="InterPro" id="IPR049915">
    <property type="entry name" value="TERT_TEN"/>
</dbReference>
<keyword evidence="11 14" id="KW-0539">Nucleus</keyword>
<dbReference type="GO" id="GO:0046872">
    <property type="term" value="F:metal ion binding"/>
    <property type="evidence" value="ECO:0007669"/>
    <property type="project" value="UniProtKB-KW"/>
</dbReference>
<dbReference type="SMART" id="SM00975">
    <property type="entry name" value="Telomerase_RBD"/>
    <property type="match status" value="1"/>
</dbReference>
<dbReference type="Pfam" id="PF11474">
    <property type="entry name" value="TEN_TERT"/>
    <property type="match status" value="1"/>
</dbReference>
<dbReference type="InterPro" id="IPR049139">
    <property type="entry name" value="TERT_C"/>
</dbReference>
<dbReference type="GO" id="GO:0000333">
    <property type="term" value="C:telomerase catalytic core complex"/>
    <property type="evidence" value="ECO:0007669"/>
    <property type="project" value="TreeGrafter"/>
</dbReference>
<dbReference type="Pfam" id="PF21399">
    <property type="entry name" value="TERT_C"/>
    <property type="match status" value="1"/>
</dbReference>
<dbReference type="InterPro" id="IPR003545">
    <property type="entry name" value="Telomerase_RT"/>
</dbReference>
<evidence type="ECO:0000256" key="6">
    <source>
        <dbReference type="ARBA" id="ARBA00022695"/>
    </source>
</evidence>
<feature type="compositionally biased region" description="Polar residues" evidence="15">
    <location>
        <begin position="192"/>
        <end position="210"/>
    </location>
</feature>
<evidence type="ECO:0000259" key="16">
    <source>
        <dbReference type="PROSITE" id="PS50878"/>
    </source>
</evidence>
<feature type="domain" description="Reverse transcriptase" evidence="16">
    <location>
        <begin position="492"/>
        <end position="815"/>
    </location>
</feature>
<keyword evidence="4 14" id="KW-0158">Chromosome</keyword>
<proteinExistence type="inferred from homology"/>
<dbReference type="OrthoDB" id="289721at2759"/>
<comment type="function">
    <text evidence="14">Telomerase is a ribonucleoprotein enzyme essential for the replication of chromosome termini in most eukaryotes. It elongates telomeres. It is a reverse transcriptase that adds simple sequence repeats to chromosome ends by copying a template sequence within the RNA component of the enzyme.</text>
</comment>
<name>A0A8B8DF21_CRAVI</name>
<reference evidence="18" key="1">
    <citation type="submission" date="2025-08" db="UniProtKB">
        <authorList>
            <consortium name="RefSeq"/>
        </authorList>
    </citation>
    <scope>IDENTIFICATION</scope>
    <source>
        <tissue evidence="18">Whole sample</tissue>
    </source>
</reference>
<dbReference type="Gene3D" id="3.10.10.20">
    <property type="match status" value="1"/>
</dbReference>
<dbReference type="RefSeq" id="XP_022325546.1">
    <property type="nucleotide sequence ID" value="XM_022469838.1"/>
</dbReference>
<evidence type="ECO:0000313" key="17">
    <source>
        <dbReference type="Proteomes" id="UP000694844"/>
    </source>
</evidence>
<evidence type="ECO:0000256" key="3">
    <source>
        <dbReference type="ARBA" id="ARBA00016182"/>
    </source>
</evidence>
<dbReference type="Proteomes" id="UP000694844">
    <property type="component" value="Chromosome 3"/>
</dbReference>
<evidence type="ECO:0000256" key="4">
    <source>
        <dbReference type="ARBA" id="ARBA00022454"/>
    </source>
</evidence>
<evidence type="ECO:0000256" key="7">
    <source>
        <dbReference type="ARBA" id="ARBA00022723"/>
    </source>
</evidence>
<evidence type="ECO:0000256" key="15">
    <source>
        <dbReference type="SAM" id="MobiDB-lite"/>
    </source>
</evidence>
<evidence type="ECO:0000256" key="8">
    <source>
        <dbReference type="ARBA" id="ARBA00022842"/>
    </source>
</evidence>
<dbReference type="Gene3D" id="3.30.70.2630">
    <property type="match status" value="1"/>
</dbReference>
<keyword evidence="17" id="KW-1185">Reference proteome</keyword>
<dbReference type="InterPro" id="IPR000477">
    <property type="entry name" value="RT_dom"/>
</dbReference>
<evidence type="ECO:0000256" key="9">
    <source>
        <dbReference type="ARBA" id="ARBA00022895"/>
    </source>
</evidence>
<comment type="similarity">
    <text evidence="1 14">Belongs to the reverse transcriptase family. Telomerase subfamily.</text>
</comment>
<evidence type="ECO:0000313" key="18">
    <source>
        <dbReference type="RefSeq" id="XP_022325546.1"/>
    </source>
</evidence>
<dbReference type="GO" id="GO:0070034">
    <property type="term" value="F:telomerase RNA binding"/>
    <property type="evidence" value="ECO:0007669"/>
    <property type="project" value="TreeGrafter"/>
</dbReference>
<comment type="catalytic activity">
    <reaction evidence="13 14">
        <text>DNA(n) + a 2'-deoxyribonucleoside 5'-triphosphate = DNA(n+1) + diphosphate</text>
        <dbReference type="Rhea" id="RHEA:22508"/>
        <dbReference type="Rhea" id="RHEA-COMP:17339"/>
        <dbReference type="Rhea" id="RHEA-COMP:17340"/>
        <dbReference type="ChEBI" id="CHEBI:33019"/>
        <dbReference type="ChEBI" id="CHEBI:61560"/>
        <dbReference type="ChEBI" id="CHEBI:173112"/>
        <dbReference type="EC" id="2.7.7.49"/>
    </reaction>
</comment>
<dbReference type="Gene3D" id="1.10.357.90">
    <property type="match status" value="1"/>
</dbReference>
<keyword evidence="6 14" id="KW-0548">Nucleotidyltransferase</keyword>
<dbReference type="PROSITE" id="PS50878">
    <property type="entry name" value="RT_POL"/>
    <property type="match status" value="1"/>
</dbReference>
<dbReference type="Gene3D" id="1.10.132.70">
    <property type="match status" value="1"/>
</dbReference>
<evidence type="ECO:0000256" key="1">
    <source>
        <dbReference type="ARBA" id="ARBA00008001"/>
    </source>
</evidence>
<keyword evidence="8 14" id="KW-0460">Magnesium</keyword>
<evidence type="ECO:0000256" key="12">
    <source>
        <dbReference type="ARBA" id="ARBA00032044"/>
    </source>
</evidence>
<keyword evidence="9 14" id="KW-0779">Telomere</keyword>
<dbReference type="PRINTS" id="PR01365">
    <property type="entry name" value="TELOMERASERT"/>
</dbReference>
<evidence type="ECO:0000256" key="2">
    <source>
        <dbReference type="ARBA" id="ARBA00012493"/>
    </source>
</evidence>
<dbReference type="Gene3D" id="1.10.10.2210">
    <property type="match status" value="1"/>
</dbReference>
<dbReference type="KEGG" id="cvn:111125755"/>
<feature type="region of interest" description="Disordered" evidence="15">
    <location>
        <begin position="191"/>
        <end position="219"/>
    </location>
</feature>
<dbReference type="GO" id="GO:0042162">
    <property type="term" value="F:telomeric DNA binding"/>
    <property type="evidence" value="ECO:0007669"/>
    <property type="project" value="TreeGrafter"/>
</dbReference>
<sequence length="1011" mass="116593">MEIIRSMFKFAMPLQEWLCSFGDVHKTNDTKGYVRNLQTTIVAFNVDIRDKLVVSSSPPSETKELVLRVIEKMIRQGEKNVLTLGFGMMSDDPDAQVSCFTNIEYRHPNSSVNLLHQGTWKKIHQGIGDAWMRSLLEETAIFMKCSQTCYIQVTGVPVFMKVKSEGKTEQKKRKRIEDALNVDEPCAKKLKLNSQESSSRLEDSNAQMSDSEGENLNIDKSPPFNPYKFHLYLSQSYLYSSDYREKFPATHPLSRTTPCLYDVISSLDVNEPAAYTDQDKDTPLTAKLKTKLPHLPSLEDLLKDVQENHKSFRYWTILNTCCPINSAKTKLKNTGKKYSEIPDHILLQEYVPPQRVYIFLRKVFIKVIPERLVGCRHNRNIFLKAVKRLVYLGRYEKMCLGDIMKGIKTKSVPWLPATTPHHLKLHLLAKALYWLMNDFIVTLIKVFFYVTETATYRNQLFFYRKRVWSKLHSKGVKDLRKKGVITSIKQSLVTTLLQTGTCLGEATIRFLPKLRSLRPIANLGRQPPATAKSTLPINKQLMNVLTVLSYLASCDASWIGAAKFGNDDIFSEWKSFAENWKNKPHRSSLYFVKTDIKACFDGILQGKLLEILEDLLSEAPDEDVIIRKFVSSYIADGRVVCKFKKHASSFGEYIPDFEKFIKKYIEDNKLSNMVFVNQMINQQMHLEEVFNKLKCHIQNNVIKIGRQYFKQITGISQGSVLSTLLCNIYYGQMEKTFMPPLEDELVIRMVDDALFVTPSRERAELFLCKSIEGNSEYNFSINIDKILVNFDFEHATCGMVKKNVGDWFPWCGMLFNTKTLEVGNDLSRYQGIRMRHTLTIDVSMIPGATMKRKLLMSLRPKCHAIFLDLKLNSLEVCLTNCFRLLLLTAFKFHCYASCLPDKQRVKDNSEFFLAMIHDIAGYLFTQATVQCKRKLGEKFTFDVPITMIKWLCWYSFILKLKCHASNYKKLLKMMKQSLKLTERLLRKMDRNAVKALRKLCGGNIPVELKKA</sequence>
<evidence type="ECO:0000256" key="14">
    <source>
        <dbReference type="RuleBase" id="RU365061"/>
    </source>
</evidence>
<dbReference type="AlphaFoldDB" id="A0A8B8DF21"/>
<dbReference type="CDD" id="cd01648">
    <property type="entry name" value="TERT"/>
    <property type="match status" value="1"/>
</dbReference>
<evidence type="ECO:0000256" key="5">
    <source>
        <dbReference type="ARBA" id="ARBA00022679"/>
    </source>
</evidence>
<protein>
    <recommendedName>
        <fullName evidence="3 14">Telomerase reverse transcriptase</fullName>
        <ecNumber evidence="2 14">2.7.7.49</ecNumber>
    </recommendedName>
    <alternativeName>
        <fullName evidence="12 14">Telomerase catalytic subunit</fullName>
    </alternativeName>
</protein>
<evidence type="ECO:0000256" key="13">
    <source>
        <dbReference type="ARBA" id="ARBA00048173"/>
    </source>
</evidence>